<dbReference type="HAMAP" id="MF_02057">
    <property type="entry name" value="tRNA_methyltr_CmoM"/>
    <property type="match status" value="1"/>
</dbReference>
<dbReference type="Gene3D" id="3.40.50.150">
    <property type="entry name" value="Vaccinia Virus protein VP39"/>
    <property type="match status" value="1"/>
</dbReference>
<name>A0A7X5LPL7_9ALTE</name>
<comment type="similarity">
    <text evidence="1">Belongs to the class I-like SAM-binding methyltransferase superfamily. CmoM family.</text>
</comment>
<proteinExistence type="inferred from homology"/>
<dbReference type="PANTHER" id="PTHR43861">
    <property type="entry name" value="TRANS-ACONITATE 2-METHYLTRANSFERASE-RELATED"/>
    <property type="match status" value="1"/>
</dbReference>
<accession>A0A7X5LPL7</accession>
<dbReference type="GO" id="GO:0032259">
    <property type="term" value="P:methylation"/>
    <property type="evidence" value="ECO:0007669"/>
    <property type="project" value="UniProtKB-KW"/>
</dbReference>
<dbReference type="Proteomes" id="UP000470213">
    <property type="component" value="Unassembled WGS sequence"/>
</dbReference>
<sequence length="247" mass="28168">MEKDRLFNGIATKFADNIYGTTKGKLRHLILCDVLTPYVSKPLSILEVGGGTGIMAAHLAQQGHTVMLTDASQDVLTLATENLAGFSNVTIKQQYLQDIKDIKNYDLVVCHAVLEWLDKPFEAIDFLFENLNQGSRLSLSFFNKDAALMANAIYGNFEYIERGLKVKNQVKLNPHQALPAKQVVDYCTDKGFRILGKTGVRCFHDYMKVNEHQTSKFEQLLRTERQYNQVEPFLWLGKYFHLMLEKP</sequence>
<dbReference type="SUPFAM" id="SSF53335">
    <property type="entry name" value="S-adenosyl-L-methionine-dependent methyltransferases"/>
    <property type="match status" value="1"/>
</dbReference>
<dbReference type="GO" id="GO:0097697">
    <property type="term" value="F:tRNA (5-carboxymethoxyuridine(34)-5-O)-methyltransferase activity"/>
    <property type="evidence" value="ECO:0007669"/>
    <property type="project" value="UniProtKB-UniRule"/>
</dbReference>
<comment type="catalytic activity">
    <reaction evidence="1">
        <text>5-carboxymethoxyuridine(34) in tRNA + S-adenosyl-L-methionine = 5-methoxycarbonylmethoxyuridine(34) in tRNA + S-adenosyl-L-homocysteine</text>
        <dbReference type="Rhea" id="RHEA:54080"/>
        <dbReference type="Rhea" id="RHEA-COMP:13383"/>
        <dbReference type="Rhea" id="RHEA-COMP:13781"/>
        <dbReference type="ChEBI" id="CHEBI:57856"/>
        <dbReference type="ChEBI" id="CHEBI:59789"/>
        <dbReference type="ChEBI" id="CHEBI:136879"/>
        <dbReference type="ChEBI" id="CHEBI:138053"/>
    </reaction>
</comment>
<dbReference type="CDD" id="cd02440">
    <property type="entry name" value="AdoMet_MTases"/>
    <property type="match status" value="1"/>
</dbReference>
<feature type="binding site" evidence="1">
    <location>
        <position position="70"/>
    </location>
    <ligand>
        <name>S-adenosyl-L-methionine</name>
        <dbReference type="ChEBI" id="CHEBI:59789"/>
    </ligand>
</feature>
<dbReference type="InterPro" id="IPR029063">
    <property type="entry name" value="SAM-dependent_MTases_sf"/>
</dbReference>
<feature type="binding site" evidence="1">
    <location>
        <begin position="49"/>
        <end position="50"/>
    </location>
    <ligand>
        <name>S-adenosyl-L-methionine</name>
        <dbReference type="ChEBI" id="CHEBI:59789"/>
    </ligand>
</feature>
<dbReference type="AlphaFoldDB" id="A0A7X5LPL7"/>
<evidence type="ECO:0000256" key="1">
    <source>
        <dbReference type="HAMAP-Rule" id="MF_02057"/>
    </source>
</evidence>
<comment type="caution">
    <text evidence="1">Lacks conserved residue(s) required for the propagation of feature annotation.</text>
</comment>
<comment type="caution">
    <text evidence="2">The sequence shown here is derived from an EMBL/GenBank/DDBJ whole genome shotgun (WGS) entry which is preliminary data.</text>
</comment>
<organism evidence="2 3">
    <name type="scientific">Alteromonas profundi</name>
    <dbReference type="NCBI Taxonomy" id="2696062"/>
    <lineage>
        <taxon>Bacteria</taxon>
        <taxon>Pseudomonadati</taxon>
        <taxon>Pseudomonadota</taxon>
        <taxon>Gammaproteobacteria</taxon>
        <taxon>Alteromonadales</taxon>
        <taxon>Alteromonadaceae</taxon>
        <taxon>Alteromonas/Salinimonas group</taxon>
        <taxon>Alteromonas</taxon>
    </lineage>
</organism>
<dbReference type="EC" id="2.1.1.-" evidence="1"/>
<evidence type="ECO:0000313" key="3">
    <source>
        <dbReference type="Proteomes" id="UP000470213"/>
    </source>
</evidence>
<dbReference type="GO" id="GO:0006400">
    <property type="term" value="P:tRNA modification"/>
    <property type="evidence" value="ECO:0007669"/>
    <property type="project" value="UniProtKB-UniRule"/>
</dbReference>
<comment type="function">
    <text evidence="1">Catalyzes the methylation of 5-carboxymethoxyuridine (cmo5U) to form 5-methoxycarbonylmethoxyuridine (mcmo5U) at position 34 in tRNAs.</text>
</comment>
<protein>
    <recommendedName>
        <fullName evidence="1">tRNA 5-carboxymethoxyuridine methyltransferase</fullName>
        <ecNumber evidence="1">2.1.1.-</ecNumber>
    </recommendedName>
    <alternativeName>
        <fullName evidence="1">cmo5U methyltransferase</fullName>
    </alternativeName>
</protein>
<keyword evidence="1 2" id="KW-0808">Transferase</keyword>
<dbReference type="Pfam" id="PF13489">
    <property type="entry name" value="Methyltransf_23"/>
    <property type="match status" value="1"/>
</dbReference>
<keyword evidence="1" id="KW-0819">tRNA processing</keyword>
<feature type="binding site" evidence="1">
    <location>
        <position position="111"/>
    </location>
    <ligand>
        <name>S-adenosyl-L-methionine</name>
        <dbReference type="ChEBI" id="CHEBI:59789"/>
    </ligand>
</feature>
<dbReference type="RefSeq" id="WP_163087691.1">
    <property type="nucleotide sequence ID" value="NZ_JAAAWN010000027.1"/>
</dbReference>
<reference evidence="2 3" key="1">
    <citation type="submission" date="2020-01" db="EMBL/GenBank/DDBJ databases">
        <authorList>
            <person name="Chen J."/>
            <person name="Zhu S."/>
            <person name="Yang J."/>
        </authorList>
    </citation>
    <scope>NUCLEOTIDE SEQUENCE [LARGE SCALE GENOMIC DNA]</scope>
    <source>
        <strain evidence="2 3">345S023</strain>
    </source>
</reference>
<dbReference type="InterPro" id="IPR033664">
    <property type="entry name" value="Cmo5U_methylTrfase"/>
</dbReference>
<gene>
    <name evidence="1" type="primary">cmoM</name>
    <name evidence="2" type="ORF">GTH32_16210</name>
</gene>
<feature type="binding site" evidence="1">
    <location>
        <position position="27"/>
    </location>
    <ligand>
        <name>S-adenosyl-L-methionine</name>
        <dbReference type="ChEBI" id="CHEBI:59789"/>
    </ligand>
</feature>
<keyword evidence="1 2" id="KW-0489">Methyltransferase</keyword>
<keyword evidence="1" id="KW-0949">S-adenosyl-L-methionine</keyword>
<keyword evidence="3" id="KW-1185">Reference proteome</keyword>
<dbReference type="EMBL" id="JAAAWN010000027">
    <property type="protein sequence ID" value="NDV92719.1"/>
    <property type="molecule type" value="Genomic_DNA"/>
</dbReference>
<evidence type="ECO:0000313" key="2">
    <source>
        <dbReference type="EMBL" id="NDV92719.1"/>
    </source>
</evidence>